<keyword evidence="2 5" id="KW-0378">Hydrolase</keyword>
<dbReference type="GO" id="GO:0005975">
    <property type="term" value="P:carbohydrate metabolic process"/>
    <property type="evidence" value="ECO:0007669"/>
    <property type="project" value="InterPro"/>
</dbReference>
<name>A0A174MK72_9FIRM</name>
<dbReference type="InterPro" id="IPR050288">
    <property type="entry name" value="Cellulose_deg_GH3"/>
</dbReference>
<proteinExistence type="inferred from homology"/>
<evidence type="ECO:0000256" key="3">
    <source>
        <dbReference type="SAM" id="MobiDB-lite"/>
    </source>
</evidence>
<evidence type="ECO:0000256" key="1">
    <source>
        <dbReference type="ARBA" id="ARBA00005336"/>
    </source>
</evidence>
<dbReference type="Gene3D" id="2.60.40.10">
    <property type="entry name" value="Immunoglobulins"/>
    <property type="match status" value="1"/>
</dbReference>
<dbReference type="RefSeq" id="WP_055660264.1">
    <property type="nucleotide sequence ID" value="NZ_CABIXC010000025.1"/>
</dbReference>
<dbReference type="InterPro" id="IPR017853">
    <property type="entry name" value="GH"/>
</dbReference>
<sequence>MKLKNRTFTGSTSDAVTKREQENREIARRAASEGFVLLKNDGHLLPLAAKGKIGLYGAGAVKTIKGGTGSGDVNERDCVSIYQGLKAAGYEVTSDAWLSSYETIYADARQAWKEAVLDKLKQYDGNFFQAYSTTPFVVPCGNTIDEEAAKVDGADTAVFVLSRIAGENADRHDTEGDYFITEEEKALLKQVSASYDNVVLVINTGGLIDLAFTEEFTNIKSIVQFMQAGQEGGSAFADIISGAVNPSGKMTDSWAYTYADYPNAQTFSHKNGNIETEKYEEGIFVGYRYFDTFDVPVRYGFGFGLSYTEFSVVGTGISASGLGTDQPKISVTASVKNIGHTYAGKEVVEVYVSCPQNDMPKEFRRLAGFGKTALLSPDETQDLTITFPLYQLASYHEDKAAWILEAGTYGIWVGNSLEASSLSATICLDADAVMVQCETICERKEDLTELVPDAGKMKAKEEAWKSLAESLKLPGISVCADQIVTETAVYPEHLGVTEGKAGEIVSTLSEEQLIALATGDPGKGQESALGSAGLTVPGAAAETSSAAIDSPWNVASMVLADGPAGLRLHKTYQVVDGMIKKGGFLQAFEGGFFAEPEEMEGITYYQYCTAIPVGTLLAQTWDVSLLKEIGEMIGREMELFNVTLWLAPGMNIHRNPLCGRNFEYYSEDPLLSGMMASAITLGVQKIPGCGTTIKHFACNNQEDNRMGSDSVLSERALREIYLKGFEIAVKNSQPMSIMTSYNQINGVHAANSYDICTKAARDEWGFAGAIMTDWTTTTASTAGVCTAAGCMRAGNDMVMPGVKADHDNIRQELKEGTLEPGALQRCICNTVSLALQSNQYEEAVSYSSQFDGLGTYMTVE</sequence>
<dbReference type="Pfam" id="PF01915">
    <property type="entry name" value="Glyco_hydro_3_C"/>
    <property type="match status" value="1"/>
</dbReference>
<evidence type="ECO:0000259" key="4">
    <source>
        <dbReference type="SMART" id="SM01217"/>
    </source>
</evidence>
<dbReference type="PRINTS" id="PR00133">
    <property type="entry name" value="GLHYDRLASE3"/>
</dbReference>
<dbReference type="Proteomes" id="UP000095651">
    <property type="component" value="Unassembled WGS sequence"/>
</dbReference>
<comment type="similarity">
    <text evidence="1">Belongs to the glycosyl hydrolase 3 family.</text>
</comment>
<feature type="domain" description="Fibronectin type III-like" evidence="4">
    <location>
        <begin position="346"/>
        <end position="417"/>
    </location>
</feature>
<dbReference type="InterPro" id="IPR001764">
    <property type="entry name" value="Glyco_hydro_3_N"/>
</dbReference>
<dbReference type="EC" id="3.2.1.21" evidence="5"/>
<keyword evidence="5" id="KW-0326">Glycosidase</keyword>
<dbReference type="InterPro" id="IPR036962">
    <property type="entry name" value="Glyco_hydro_3_N_sf"/>
</dbReference>
<dbReference type="InterPro" id="IPR002772">
    <property type="entry name" value="Glyco_hydro_3_C"/>
</dbReference>
<dbReference type="SUPFAM" id="SSF52279">
    <property type="entry name" value="Beta-D-glucan exohydrolase, C-terminal domain"/>
    <property type="match status" value="1"/>
</dbReference>
<dbReference type="SUPFAM" id="SSF51445">
    <property type="entry name" value="(Trans)glycosidases"/>
    <property type="match status" value="1"/>
</dbReference>
<protein>
    <submittedName>
        <fullName evidence="5">Beta-glucosidase A</fullName>
        <ecNumber evidence="5">3.2.1.21</ecNumber>
    </submittedName>
</protein>
<dbReference type="Gene3D" id="3.20.20.300">
    <property type="entry name" value="Glycoside hydrolase, family 3, N-terminal domain"/>
    <property type="match status" value="1"/>
</dbReference>
<gene>
    <name evidence="5" type="primary">bglA5_2</name>
    <name evidence="5" type="ORF">ERS852407_05656</name>
</gene>
<dbReference type="SMART" id="SM01217">
    <property type="entry name" value="Fn3_like"/>
    <property type="match status" value="1"/>
</dbReference>
<dbReference type="Gene3D" id="3.40.50.1700">
    <property type="entry name" value="Glycoside hydrolase family 3 C-terminal domain"/>
    <property type="match status" value="1"/>
</dbReference>
<dbReference type="InterPro" id="IPR026891">
    <property type="entry name" value="Fn3-like"/>
</dbReference>
<evidence type="ECO:0000256" key="2">
    <source>
        <dbReference type="ARBA" id="ARBA00022801"/>
    </source>
</evidence>
<evidence type="ECO:0000313" key="6">
    <source>
        <dbReference type="Proteomes" id="UP000095651"/>
    </source>
</evidence>
<organism evidence="5 6">
    <name type="scientific">Hungatella hathewayi</name>
    <dbReference type="NCBI Taxonomy" id="154046"/>
    <lineage>
        <taxon>Bacteria</taxon>
        <taxon>Bacillati</taxon>
        <taxon>Bacillota</taxon>
        <taxon>Clostridia</taxon>
        <taxon>Lachnospirales</taxon>
        <taxon>Lachnospiraceae</taxon>
        <taxon>Hungatella</taxon>
    </lineage>
</organism>
<dbReference type="PANTHER" id="PTHR42715">
    <property type="entry name" value="BETA-GLUCOSIDASE"/>
    <property type="match status" value="1"/>
</dbReference>
<accession>A0A174MK72</accession>
<reference evidence="5 6" key="1">
    <citation type="submission" date="2015-09" db="EMBL/GenBank/DDBJ databases">
        <authorList>
            <consortium name="Pathogen Informatics"/>
        </authorList>
    </citation>
    <scope>NUCLEOTIDE SEQUENCE [LARGE SCALE GENOMIC DNA]</scope>
    <source>
        <strain evidence="5 6">2789STDY5608850</strain>
    </source>
</reference>
<dbReference type="PANTHER" id="PTHR42715:SF10">
    <property type="entry name" value="BETA-GLUCOSIDASE"/>
    <property type="match status" value="1"/>
</dbReference>
<dbReference type="Pfam" id="PF00933">
    <property type="entry name" value="Glyco_hydro_3"/>
    <property type="match status" value="1"/>
</dbReference>
<dbReference type="EMBL" id="CYZE01000025">
    <property type="protein sequence ID" value="CUP34109.1"/>
    <property type="molecule type" value="Genomic_DNA"/>
</dbReference>
<feature type="region of interest" description="Disordered" evidence="3">
    <location>
        <begin position="1"/>
        <end position="22"/>
    </location>
</feature>
<evidence type="ECO:0000313" key="5">
    <source>
        <dbReference type="EMBL" id="CUP34109.1"/>
    </source>
</evidence>
<dbReference type="InterPro" id="IPR013783">
    <property type="entry name" value="Ig-like_fold"/>
</dbReference>
<feature type="compositionally biased region" description="Polar residues" evidence="3">
    <location>
        <begin position="1"/>
        <end position="15"/>
    </location>
</feature>
<dbReference type="GO" id="GO:0008422">
    <property type="term" value="F:beta-glucosidase activity"/>
    <property type="evidence" value="ECO:0007669"/>
    <property type="project" value="UniProtKB-EC"/>
</dbReference>
<dbReference type="Pfam" id="PF14310">
    <property type="entry name" value="Fn3-like"/>
    <property type="match status" value="1"/>
</dbReference>
<dbReference type="InterPro" id="IPR036881">
    <property type="entry name" value="Glyco_hydro_3_C_sf"/>
</dbReference>
<dbReference type="AlphaFoldDB" id="A0A174MK72"/>